<dbReference type="CDD" id="cd05117">
    <property type="entry name" value="STKc_CAMK"/>
    <property type="match status" value="1"/>
</dbReference>
<evidence type="ECO:0000256" key="4">
    <source>
        <dbReference type="RuleBase" id="RU000304"/>
    </source>
</evidence>
<dbReference type="eggNOG" id="KOG0032">
    <property type="taxonomic scope" value="Eukaryota"/>
</dbReference>
<keyword evidence="4" id="KW-0808">Transferase</keyword>
<dbReference type="Proteomes" id="UP000001449">
    <property type="component" value="Chromosome 9"/>
</dbReference>
<keyword evidence="4" id="KW-0418">Kinase</keyword>
<name>B8C8P4_THAPS</name>
<evidence type="ECO:0000313" key="6">
    <source>
        <dbReference type="EMBL" id="EED90520.1"/>
    </source>
</evidence>
<reference evidence="6 7" key="2">
    <citation type="journal article" date="2008" name="Nature">
        <title>The Phaeodactylum genome reveals the evolutionary history of diatom genomes.</title>
        <authorList>
            <person name="Bowler C."/>
            <person name="Allen A.E."/>
            <person name="Badger J.H."/>
            <person name="Grimwood J."/>
            <person name="Jabbari K."/>
            <person name="Kuo A."/>
            <person name="Maheswari U."/>
            <person name="Martens C."/>
            <person name="Maumus F."/>
            <person name="Otillar R.P."/>
            <person name="Rayko E."/>
            <person name="Salamov A."/>
            <person name="Vandepoele K."/>
            <person name="Beszteri B."/>
            <person name="Gruber A."/>
            <person name="Heijde M."/>
            <person name="Katinka M."/>
            <person name="Mock T."/>
            <person name="Valentin K."/>
            <person name="Verret F."/>
            <person name="Berges J.A."/>
            <person name="Brownlee C."/>
            <person name="Cadoret J.P."/>
            <person name="Chiovitti A."/>
            <person name="Choi C.J."/>
            <person name="Coesel S."/>
            <person name="De Martino A."/>
            <person name="Detter J.C."/>
            <person name="Durkin C."/>
            <person name="Falciatore A."/>
            <person name="Fournet J."/>
            <person name="Haruta M."/>
            <person name="Huysman M.J."/>
            <person name="Jenkins B.D."/>
            <person name="Jiroutova K."/>
            <person name="Jorgensen R.E."/>
            <person name="Joubert Y."/>
            <person name="Kaplan A."/>
            <person name="Kroger N."/>
            <person name="Kroth P.G."/>
            <person name="La Roche J."/>
            <person name="Lindquist E."/>
            <person name="Lommer M."/>
            <person name="Martin-Jezequel V."/>
            <person name="Lopez P.J."/>
            <person name="Lucas S."/>
            <person name="Mangogna M."/>
            <person name="McGinnis K."/>
            <person name="Medlin L.K."/>
            <person name="Montsant A."/>
            <person name="Oudot-Le Secq M.P."/>
            <person name="Napoli C."/>
            <person name="Obornik M."/>
            <person name="Parker M.S."/>
            <person name="Petit J.L."/>
            <person name="Porcel B.M."/>
            <person name="Poulsen N."/>
            <person name="Robison M."/>
            <person name="Rychlewski L."/>
            <person name="Rynearson T.A."/>
            <person name="Schmutz J."/>
            <person name="Shapiro H."/>
            <person name="Siaut M."/>
            <person name="Stanley M."/>
            <person name="Sussman M.R."/>
            <person name="Taylor A.R."/>
            <person name="Vardi A."/>
            <person name="von Dassow P."/>
            <person name="Vyverman W."/>
            <person name="Willis A."/>
            <person name="Wyrwicz L.S."/>
            <person name="Rokhsar D.S."/>
            <person name="Weissenbach J."/>
            <person name="Armbrust E.V."/>
            <person name="Green B.R."/>
            <person name="Van de Peer Y."/>
            <person name="Grigoriev I.V."/>
        </authorList>
    </citation>
    <scope>NUCLEOTIDE SEQUENCE [LARGE SCALE GENOMIC DNA]</scope>
    <source>
        <strain evidence="6 7">CCMP1335</strain>
    </source>
</reference>
<evidence type="ECO:0000313" key="7">
    <source>
        <dbReference type="Proteomes" id="UP000001449"/>
    </source>
</evidence>
<dbReference type="PROSITE" id="PS00108">
    <property type="entry name" value="PROTEIN_KINASE_ST"/>
    <property type="match status" value="1"/>
</dbReference>
<dbReference type="OMA" id="NEPKFMT"/>
<evidence type="ECO:0000256" key="1">
    <source>
        <dbReference type="ARBA" id="ARBA00022741"/>
    </source>
</evidence>
<dbReference type="GeneID" id="7446980"/>
<reference evidence="6 7" key="1">
    <citation type="journal article" date="2004" name="Science">
        <title>The genome of the diatom Thalassiosira pseudonana: ecology, evolution, and metabolism.</title>
        <authorList>
            <person name="Armbrust E.V."/>
            <person name="Berges J.A."/>
            <person name="Bowler C."/>
            <person name="Green B.R."/>
            <person name="Martinez D."/>
            <person name="Putnam N.H."/>
            <person name="Zhou S."/>
            <person name="Allen A.E."/>
            <person name="Apt K.E."/>
            <person name="Bechner M."/>
            <person name="Brzezinski M.A."/>
            <person name="Chaal B.K."/>
            <person name="Chiovitti A."/>
            <person name="Davis A.K."/>
            <person name="Demarest M.S."/>
            <person name="Detter J.C."/>
            <person name="Glavina T."/>
            <person name="Goodstein D."/>
            <person name="Hadi M.Z."/>
            <person name="Hellsten U."/>
            <person name="Hildebrand M."/>
            <person name="Jenkins B.D."/>
            <person name="Jurka J."/>
            <person name="Kapitonov V.V."/>
            <person name="Kroger N."/>
            <person name="Lau W.W."/>
            <person name="Lane T.W."/>
            <person name="Larimer F.W."/>
            <person name="Lippmeier J.C."/>
            <person name="Lucas S."/>
            <person name="Medina M."/>
            <person name="Montsant A."/>
            <person name="Obornik M."/>
            <person name="Parker M.S."/>
            <person name="Palenik B."/>
            <person name="Pazour G.J."/>
            <person name="Richardson P.M."/>
            <person name="Rynearson T.A."/>
            <person name="Saito M.A."/>
            <person name="Schwartz D.C."/>
            <person name="Thamatrakoln K."/>
            <person name="Valentin K."/>
            <person name="Vardi A."/>
            <person name="Wilkerson F.P."/>
            <person name="Rokhsar D.S."/>
        </authorList>
    </citation>
    <scope>NUCLEOTIDE SEQUENCE [LARGE SCALE GENOMIC DNA]</scope>
    <source>
        <strain evidence="6 7">CCMP1335</strain>
    </source>
</reference>
<accession>B8C8P4</accession>
<dbReference type="GO" id="GO:0005737">
    <property type="term" value="C:cytoplasm"/>
    <property type="evidence" value="ECO:0000318"/>
    <property type="project" value="GO_Central"/>
</dbReference>
<protein>
    <recommendedName>
        <fullName evidence="5">Protein kinase domain-containing protein</fullName>
    </recommendedName>
</protein>
<dbReference type="STRING" id="35128.B8C8P4"/>
<dbReference type="SMART" id="SM00220">
    <property type="entry name" value="S_TKc"/>
    <property type="match status" value="1"/>
</dbReference>
<feature type="domain" description="Protein kinase" evidence="5">
    <location>
        <begin position="1"/>
        <end position="254"/>
    </location>
</feature>
<evidence type="ECO:0000259" key="5">
    <source>
        <dbReference type="PROSITE" id="PS50011"/>
    </source>
</evidence>
<comment type="similarity">
    <text evidence="4">Belongs to the protein kinase superfamily.</text>
</comment>
<dbReference type="FunFam" id="1.10.510.10:FF:000571">
    <property type="entry name" value="Maternal embryonic leucine zipper kinase"/>
    <property type="match status" value="1"/>
</dbReference>
<dbReference type="SUPFAM" id="SSF56112">
    <property type="entry name" value="Protein kinase-like (PK-like)"/>
    <property type="match status" value="1"/>
</dbReference>
<dbReference type="PROSITE" id="PS00107">
    <property type="entry name" value="PROTEIN_KINASE_ATP"/>
    <property type="match status" value="1"/>
</dbReference>
<dbReference type="InterPro" id="IPR008271">
    <property type="entry name" value="Ser/Thr_kinase_AS"/>
</dbReference>
<feature type="non-terminal residue" evidence="6">
    <location>
        <position position="255"/>
    </location>
</feature>
<feature type="binding site" evidence="3">
    <location>
        <position position="25"/>
    </location>
    <ligand>
        <name>ATP</name>
        <dbReference type="ChEBI" id="CHEBI:30616"/>
    </ligand>
</feature>
<evidence type="ECO:0000256" key="2">
    <source>
        <dbReference type="ARBA" id="ARBA00022840"/>
    </source>
</evidence>
<dbReference type="Pfam" id="PF00069">
    <property type="entry name" value="Pkinase"/>
    <property type="match status" value="1"/>
</dbReference>
<keyword evidence="7" id="KW-1185">Reference proteome</keyword>
<keyword evidence="1 3" id="KW-0547">Nucleotide-binding</keyword>
<dbReference type="InterPro" id="IPR011009">
    <property type="entry name" value="Kinase-like_dom_sf"/>
</dbReference>
<proteinExistence type="inferred from homology"/>
<evidence type="ECO:0000256" key="3">
    <source>
        <dbReference type="PROSITE-ProRule" id="PRU10141"/>
    </source>
</evidence>
<dbReference type="InParanoid" id="B8C8P4"/>
<dbReference type="RefSeq" id="XP_002292545.1">
    <property type="nucleotide sequence ID" value="XM_002292509.1"/>
</dbReference>
<gene>
    <name evidence="6" type="ORF">THAPSDRAFT_16303</name>
</gene>
<keyword evidence="4" id="KW-0723">Serine/threonine-protein kinase</keyword>
<dbReference type="PaxDb" id="35128-Thaps16303"/>
<dbReference type="PROSITE" id="PS50011">
    <property type="entry name" value="PROTEIN_KINASE_DOM"/>
    <property type="match status" value="1"/>
</dbReference>
<dbReference type="Gene3D" id="3.30.200.20">
    <property type="entry name" value="Phosphorylase Kinase, domain 1"/>
    <property type="match status" value="1"/>
</dbReference>
<dbReference type="InterPro" id="IPR017441">
    <property type="entry name" value="Protein_kinase_ATP_BS"/>
</dbReference>
<dbReference type="Gene3D" id="1.10.510.10">
    <property type="entry name" value="Transferase(Phosphotransferase) domain 1"/>
    <property type="match status" value="1"/>
</dbReference>
<dbReference type="GO" id="GO:0004674">
    <property type="term" value="F:protein serine/threonine kinase activity"/>
    <property type="evidence" value="ECO:0000318"/>
    <property type="project" value="GO_Central"/>
</dbReference>
<dbReference type="PANTHER" id="PTHR24347">
    <property type="entry name" value="SERINE/THREONINE-PROTEIN KINASE"/>
    <property type="match status" value="1"/>
</dbReference>
<dbReference type="AlphaFoldDB" id="B8C8P4"/>
<feature type="non-terminal residue" evidence="6">
    <location>
        <position position="1"/>
    </location>
</feature>
<dbReference type="EMBL" id="CM000645">
    <property type="protein sequence ID" value="EED90520.1"/>
    <property type="molecule type" value="Genomic_DNA"/>
</dbReference>
<sequence>LGTGAFSTVKAGTHTSTPTKEYAIKCIERSKLNEEDTQALLDEVTILSKLHTCPHIIKLYDFFEEPSMYYLVMETMHGGELFDRIVQKSFYNEKEARGVCRILLEAICFCHDQRVAHRDLKPENLLLRSLTDDSSVKIADFGFAKIVKQPQSLKTQCGTPGYVAPEILNGVPYDESADMWSVGVILYILLGGYPPFIEDNQRRLFRKIRKGQYEFHDEYWGTVSEDAKMLISNLLVVDSSQRLSAREALNSNWIA</sequence>
<dbReference type="InterPro" id="IPR000719">
    <property type="entry name" value="Prot_kinase_dom"/>
</dbReference>
<keyword evidence="2 3" id="KW-0067">ATP-binding</keyword>
<organism evidence="6 7">
    <name type="scientific">Thalassiosira pseudonana</name>
    <name type="common">Marine diatom</name>
    <name type="synonym">Cyclotella nana</name>
    <dbReference type="NCBI Taxonomy" id="35128"/>
    <lineage>
        <taxon>Eukaryota</taxon>
        <taxon>Sar</taxon>
        <taxon>Stramenopiles</taxon>
        <taxon>Ochrophyta</taxon>
        <taxon>Bacillariophyta</taxon>
        <taxon>Coscinodiscophyceae</taxon>
        <taxon>Thalassiosirophycidae</taxon>
        <taxon>Thalassiosirales</taxon>
        <taxon>Thalassiosiraceae</taxon>
        <taxon>Thalassiosira</taxon>
    </lineage>
</organism>
<dbReference type="HOGENOM" id="CLU_000288_63_0_1"/>
<dbReference type="GO" id="GO:0005524">
    <property type="term" value="F:ATP binding"/>
    <property type="evidence" value="ECO:0007669"/>
    <property type="project" value="UniProtKB-UniRule"/>
</dbReference>
<dbReference type="KEGG" id="tps:THAPSDRAFT_16303"/>